<accession>A0A3S3SUG0</accession>
<organism evidence="1 2">
    <name type="scientific">Pedobacter chitinilyticus</name>
    <dbReference type="NCBI Taxonomy" id="2233776"/>
    <lineage>
        <taxon>Bacteria</taxon>
        <taxon>Pseudomonadati</taxon>
        <taxon>Bacteroidota</taxon>
        <taxon>Sphingobacteriia</taxon>
        <taxon>Sphingobacteriales</taxon>
        <taxon>Sphingobacteriaceae</taxon>
        <taxon>Pedobacter</taxon>
    </lineage>
</organism>
<proteinExistence type="predicted"/>
<dbReference type="RefSeq" id="WP_113646108.1">
    <property type="nucleotide sequence ID" value="NZ_QMHN01000001.1"/>
</dbReference>
<sequence>MDINYLIESGLLEQYAKHELSGEQAVEIEELLQTSLELGEALEKIYLRLERNEHGENND</sequence>
<name>A0A3S3SUG0_9SPHI</name>
<evidence type="ECO:0000313" key="2">
    <source>
        <dbReference type="Proteomes" id="UP000284120"/>
    </source>
</evidence>
<dbReference type="EMBL" id="SAYW01000001">
    <property type="protein sequence ID" value="RWU10621.1"/>
    <property type="molecule type" value="Genomic_DNA"/>
</dbReference>
<protein>
    <submittedName>
        <fullName evidence="1">Uncharacterized protein</fullName>
    </submittedName>
</protein>
<dbReference type="AlphaFoldDB" id="A0A3S3SUG0"/>
<comment type="caution">
    <text evidence="1">The sequence shown here is derived from an EMBL/GenBank/DDBJ whole genome shotgun (WGS) entry which is preliminary data.</text>
</comment>
<gene>
    <name evidence="1" type="ORF">DPV69_04585</name>
</gene>
<keyword evidence="2" id="KW-1185">Reference proteome</keyword>
<dbReference type="Proteomes" id="UP000284120">
    <property type="component" value="Unassembled WGS sequence"/>
</dbReference>
<dbReference type="OrthoDB" id="3395710at2"/>
<reference evidence="1 2" key="1">
    <citation type="submission" date="2018-06" db="EMBL/GenBank/DDBJ databases">
        <title>Pedobacter endophyticus sp. nov., an endophytic bacterium isolated from a leaf of Triticum aestivum.</title>
        <authorList>
            <person name="Zhang L."/>
        </authorList>
    </citation>
    <scope>NUCLEOTIDE SEQUENCE [LARGE SCALE GENOMIC DNA]</scope>
    <source>
        <strain evidence="1 2">CM134L-2</strain>
    </source>
</reference>
<evidence type="ECO:0000313" key="1">
    <source>
        <dbReference type="EMBL" id="RWU10621.1"/>
    </source>
</evidence>